<dbReference type="GO" id="GO:0060320">
    <property type="term" value="P:rejection of self pollen"/>
    <property type="evidence" value="ECO:0007669"/>
    <property type="project" value="UniProtKB-KW"/>
</dbReference>
<evidence type="ECO:0000313" key="8">
    <source>
        <dbReference type="Proteomes" id="UP001497516"/>
    </source>
</evidence>
<comment type="subcellular location">
    <subcellularLocation>
        <location evidence="1 6">Secreted</location>
    </subcellularLocation>
</comment>
<evidence type="ECO:0000256" key="2">
    <source>
        <dbReference type="ARBA" id="ARBA00005581"/>
    </source>
</evidence>
<dbReference type="PANTHER" id="PTHR31232">
    <property type="match status" value="1"/>
</dbReference>
<feature type="chain" id="PRO_5043106339" description="S-protein homolog" evidence="6">
    <location>
        <begin position="24"/>
        <end position="142"/>
    </location>
</feature>
<evidence type="ECO:0000256" key="5">
    <source>
        <dbReference type="ARBA" id="ARBA00022729"/>
    </source>
</evidence>
<keyword evidence="8" id="KW-1185">Reference proteome</keyword>
<accession>A0AAV2CYZ0</accession>
<keyword evidence="4 6" id="KW-0964">Secreted</keyword>
<reference evidence="7 8" key="1">
    <citation type="submission" date="2024-04" db="EMBL/GenBank/DDBJ databases">
        <authorList>
            <person name="Fracassetti M."/>
        </authorList>
    </citation>
    <scope>NUCLEOTIDE SEQUENCE [LARGE SCALE GENOMIC DNA]</scope>
</reference>
<dbReference type="EMBL" id="OZ034814">
    <property type="protein sequence ID" value="CAL1361638.1"/>
    <property type="molecule type" value="Genomic_DNA"/>
</dbReference>
<gene>
    <name evidence="7" type="ORF">LTRI10_LOCUS9005</name>
</gene>
<name>A0AAV2CYZ0_9ROSI</name>
<comment type="similarity">
    <text evidence="2 6">Belongs to the plant self-incompatibility (S1) protein family.</text>
</comment>
<dbReference type="InterPro" id="IPR010264">
    <property type="entry name" value="Self-incomp_S1"/>
</dbReference>
<evidence type="ECO:0000256" key="1">
    <source>
        <dbReference type="ARBA" id="ARBA00004613"/>
    </source>
</evidence>
<evidence type="ECO:0000256" key="4">
    <source>
        <dbReference type="ARBA" id="ARBA00022525"/>
    </source>
</evidence>
<sequence>MRSAAAALAKVALWVSLAAAAAAANTDASWWAYTHVHVVNEFGGGRVLTVHCKSRDDDMGTHWVGPNSEYEWRFRPSIFGNTLFWCHVWKGGSQIVYDAYYADDDKLYDRVYMDNSYWVVKDDGLYLRQFWKGIDVFWRPWP</sequence>
<feature type="signal peptide" evidence="6">
    <location>
        <begin position="1"/>
        <end position="23"/>
    </location>
</feature>
<evidence type="ECO:0000313" key="7">
    <source>
        <dbReference type="EMBL" id="CAL1361638.1"/>
    </source>
</evidence>
<dbReference type="PANTHER" id="PTHR31232:SF172">
    <property type="entry name" value="S-PROTEIN HOMOLOG"/>
    <property type="match status" value="1"/>
</dbReference>
<evidence type="ECO:0000256" key="6">
    <source>
        <dbReference type="RuleBase" id="RU367044"/>
    </source>
</evidence>
<proteinExistence type="inferred from homology"/>
<protein>
    <recommendedName>
        <fullName evidence="6">S-protein homolog</fullName>
    </recommendedName>
</protein>
<organism evidence="7 8">
    <name type="scientific">Linum trigynum</name>
    <dbReference type="NCBI Taxonomy" id="586398"/>
    <lineage>
        <taxon>Eukaryota</taxon>
        <taxon>Viridiplantae</taxon>
        <taxon>Streptophyta</taxon>
        <taxon>Embryophyta</taxon>
        <taxon>Tracheophyta</taxon>
        <taxon>Spermatophyta</taxon>
        <taxon>Magnoliopsida</taxon>
        <taxon>eudicotyledons</taxon>
        <taxon>Gunneridae</taxon>
        <taxon>Pentapetalae</taxon>
        <taxon>rosids</taxon>
        <taxon>fabids</taxon>
        <taxon>Malpighiales</taxon>
        <taxon>Linaceae</taxon>
        <taxon>Linum</taxon>
    </lineage>
</organism>
<keyword evidence="5 6" id="KW-0732">Signal</keyword>
<dbReference type="GO" id="GO:0005576">
    <property type="term" value="C:extracellular region"/>
    <property type="evidence" value="ECO:0007669"/>
    <property type="project" value="UniProtKB-SubCell"/>
</dbReference>
<dbReference type="Pfam" id="PF05938">
    <property type="entry name" value="Self-incomp_S1"/>
    <property type="match status" value="1"/>
</dbReference>
<evidence type="ECO:0000256" key="3">
    <source>
        <dbReference type="ARBA" id="ARBA00022471"/>
    </source>
</evidence>
<keyword evidence="3 6" id="KW-0713">Self-incompatibility</keyword>
<dbReference type="AlphaFoldDB" id="A0AAV2CYZ0"/>
<dbReference type="Proteomes" id="UP001497516">
    <property type="component" value="Chromosome 10"/>
</dbReference>